<dbReference type="EMBL" id="PQFZ01000001">
    <property type="protein sequence ID" value="POR57052.1"/>
    <property type="molecule type" value="Genomic_DNA"/>
</dbReference>
<keyword evidence="2" id="KW-0413">Isomerase</keyword>
<sequence length="135" mass="14635">MTERAAIETLIKDAYEARHRGDLDAVMGYFHRDCSYRLSGASAPAPMFMQPTGHAAVRAQMAELIGAFVFSNVETLALTIEDERAALHWRADVLCVPSGRSAPFEVMDLFTIADGKILSLVQFTDTAGVAQLTGA</sequence>
<evidence type="ECO:0000313" key="2">
    <source>
        <dbReference type="EMBL" id="POR57052.1"/>
    </source>
</evidence>
<dbReference type="RefSeq" id="WP_103716576.1">
    <property type="nucleotide sequence ID" value="NZ_PQFZ01000001.1"/>
</dbReference>
<dbReference type="InterPro" id="IPR032710">
    <property type="entry name" value="NTF2-like_dom_sf"/>
</dbReference>
<feature type="domain" description="SnoaL-like" evidence="1">
    <location>
        <begin position="12"/>
        <end position="118"/>
    </location>
</feature>
<gene>
    <name evidence="2" type="ORF">CYD53_101577</name>
</gene>
<comment type="caution">
    <text evidence="2">The sequence shown here is derived from an EMBL/GenBank/DDBJ whole genome shotgun (WGS) entry which is preliminary data.</text>
</comment>
<accession>A0A2S4MQN0</accession>
<dbReference type="OrthoDB" id="8446131at2"/>
<dbReference type="SUPFAM" id="SSF54427">
    <property type="entry name" value="NTF2-like"/>
    <property type="match status" value="1"/>
</dbReference>
<dbReference type="Pfam" id="PF12680">
    <property type="entry name" value="SnoaL_2"/>
    <property type="match status" value="1"/>
</dbReference>
<dbReference type="AlphaFoldDB" id="A0A2S4MQN0"/>
<organism evidence="2 3">
    <name type="scientific">Bosea psychrotolerans</name>
    <dbReference type="NCBI Taxonomy" id="1871628"/>
    <lineage>
        <taxon>Bacteria</taxon>
        <taxon>Pseudomonadati</taxon>
        <taxon>Pseudomonadota</taxon>
        <taxon>Alphaproteobacteria</taxon>
        <taxon>Hyphomicrobiales</taxon>
        <taxon>Boseaceae</taxon>
        <taxon>Bosea</taxon>
    </lineage>
</organism>
<evidence type="ECO:0000313" key="3">
    <source>
        <dbReference type="Proteomes" id="UP000236919"/>
    </source>
</evidence>
<dbReference type="Proteomes" id="UP000236919">
    <property type="component" value="Unassembled WGS sequence"/>
</dbReference>
<proteinExistence type="predicted"/>
<reference evidence="2 3" key="1">
    <citation type="submission" date="2018-01" db="EMBL/GenBank/DDBJ databases">
        <title>Genomic Encyclopedia of Type Strains, Phase III (KMG-III): the genomes of soil and plant-associated and newly described type strains.</title>
        <authorList>
            <person name="Whitman W."/>
        </authorList>
    </citation>
    <scope>NUCLEOTIDE SEQUENCE [LARGE SCALE GENOMIC DNA]</scope>
    <source>
        <strain evidence="2 3">1131</strain>
    </source>
</reference>
<dbReference type="InterPro" id="IPR037401">
    <property type="entry name" value="SnoaL-like"/>
</dbReference>
<evidence type="ECO:0000259" key="1">
    <source>
        <dbReference type="Pfam" id="PF12680"/>
    </source>
</evidence>
<keyword evidence="3" id="KW-1185">Reference proteome</keyword>
<dbReference type="GO" id="GO:0016853">
    <property type="term" value="F:isomerase activity"/>
    <property type="evidence" value="ECO:0007669"/>
    <property type="project" value="UniProtKB-KW"/>
</dbReference>
<name>A0A2S4MQN0_9HYPH</name>
<dbReference type="Gene3D" id="3.10.450.50">
    <property type="match status" value="1"/>
</dbReference>
<protein>
    <submittedName>
        <fullName evidence="2">Ketosteroid isomerase-like protein</fullName>
    </submittedName>
</protein>